<dbReference type="Proteomes" id="UP000263486">
    <property type="component" value="Unassembled WGS sequence"/>
</dbReference>
<comment type="similarity">
    <text evidence="2 7">Belongs to the precorrin methyltransferase family.</text>
</comment>
<dbReference type="GO" id="GO:0032259">
    <property type="term" value="P:methylation"/>
    <property type="evidence" value="ECO:0007669"/>
    <property type="project" value="UniProtKB-KW"/>
</dbReference>
<dbReference type="InterPro" id="IPR012382">
    <property type="entry name" value="CobI/CbiL"/>
</dbReference>
<keyword evidence="6" id="KW-0949">S-adenosyl-L-methionine</keyword>
<evidence type="ECO:0000256" key="3">
    <source>
        <dbReference type="ARBA" id="ARBA00022573"/>
    </source>
</evidence>
<dbReference type="PIRSF" id="PIRSF036427">
    <property type="entry name" value="Precrrn-2_mtase"/>
    <property type="match status" value="1"/>
</dbReference>
<dbReference type="InterPro" id="IPR006364">
    <property type="entry name" value="CobI/CbiL/CobIJ_dom"/>
</dbReference>
<dbReference type="PANTHER" id="PTHR43467:SF2">
    <property type="entry name" value="COBALT-PRECORRIN-2 C(20)-METHYLTRANSFERASE"/>
    <property type="match status" value="1"/>
</dbReference>
<dbReference type="EMBL" id="QUAJ01000007">
    <property type="protein sequence ID" value="REI41824.1"/>
    <property type="molecule type" value="Genomic_DNA"/>
</dbReference>
<comment type="caution">
    <text evidence="9">The sequence shown here is derived from an EMBL/GenBank/DDBJ whole genome shotgun (WGS) entry which is preliminary data.</text>
</comment>
<keyword evidence="10" id="KW-1185">Reference proteome</keyword>
<evidence type="ECO:0000256" key="4">
    <source>
        <dbReference type="ARBA" id="ARBA00022603"/>
    </source>
</evidence>
<dbReference type="RefSeq" id="WP_114641821.1">
    <property type="nucleotide sequence ID" value="NZ_JAACIO010000006.1"/>
</dbReference>
<dbReference type="SUPFAM" id="SSF53790">
    <property type="entry name" value="Tetrapyrrole methylase"/>
    <property type="match status" value="1"/>
</dbReference>
<gene>
    <name evidence="9" type="primary">cobI</name>
    <name evidence="9" type="ORF">DYH56_05265</name>
</gene>
<dbReference type="EC" id="2.1.1.130" evidence="9"/>
<feature type="domain" description="Tetrapyrrole methylase" evidence="8">
    <location>
        <begin position="3"/>
        <end position="207"/>
    </location>
</feature>
<evidence type="ECO:0000256" key="6">
    <source>
        <dbReference type="ARBA" id="ARBA00022691"/>
    </source>
</evidence>
<reference evidence="9 10" key="1">
    <citation type="submission" date="2018-08" db="EMBL/GenBank/DDBJ databases">
        <title>Draft genome sequence of Psychrilyobacter sp. strain SD5 isolated from Black Sea water.</title>
        <authorList>
            <person name="Yadav S."/>
            <person name="Villanueva L."/>
            <person name="Damste J.S.S."/>
        </authorList>
    </citation>
    <scope>NUCLEOTIDE SEQUENCE [LARGE SCALE GENOMIC DNA]</scope>
    <source>
        <strain evidence="9 10">SD5</strain>
    </source>
</reference>
<evidence type="ECO:0000256" key="5">
    <source>
        <dbReference type="ARBA" id="ARBA00022679"/>
    </source>
</evidence>
<organism evidence="9 10">
    <name type="scientific">Psychrilyobacter piezotolerans</name>
    <dbReference type="NCBI Taxonomy" id="2293438"/>
    <lineage>
        <taxon>Bacteria</taxon>
        <taxon>Fusobacteriati</taxon>
        <taxon>Fusobacteriota</taxon>
        <taxon>Fusobacteriia</taxon>
        <taxon>Fusobacteriales</taxon>
        <taxon>Fusobacteriaceae</taxon>
        <taxon>Psychrilyobacter</taxon>
    </lineage>
</organism>
<comment type="pathway">
    <text evidence="1">Cofactor biosynthesis; adenosylcobalamin biosynthesis.</text>
</comment>
<keyword evidence="4 9" id="KW-0489">Methyltransferase</keyword>
<protein>
    <submittedName>
        <fullName evidence="9">Precorrin-2 C(20)-methyltransferase</fullName>
        <ecNumber evidence="9">2.1.1.130</ecNumber>
    </submittedName>
</protein>
<dbReference type="Gene3D" id="3.30.950.10">
    <property type="entry name" value="Methyltransferase, Cobalt-precorrin-4 Transmethylase, Domain 2"/>
    <property type="match status" value="1"/>
</dbReference>
<dbReference type="InterPro" id="IPR000878">
    <property type="entry name" value="4pyrrol_Mease"/>
</dbReference>
<keyword evidence="5 9" id="KW-0808">Transferase</keyword>
<dbReference type="PANTHER" id="PTHR43467">
    <property type="entry name" value="COBALT-PRECORRIN-2 C(20)-METHYLTRANSFERASE"/>
    <property type="match status" value="1"/>
</dbReference>
<dbReference type="GO" id="GO:0030788">
    <property type="term" value="F:precorrin-2 C20-methyltransferase activity"/>
    <property type="evidence" value="ECO:0007669"/>
    <property type="project" value="UniProtKB-EC"/>
</dbReference>
<accession>A0ABX9KJ89</accession>
<dbReference type="InterPro" id="IPR014777">
    <property type="entry name" value="4pyrrole_Mease_sub1"/>
</dbReference>
<evidence type="ECO:0000313" key="10">
    <source>
        <dbReference type="Proteomes" id="UP000263486"/>
    </source>
</evidence>
<sequence length="239" mass="27240">MAKLYGIGVGVGDPEMLTMKAVRALGESDVVILPRANTKNYSTAFEIAKEYMKEDIEKVFLDFTTVDNDKIREDDRLEYSKIVNRLVKEGKNIAFITIGDPMTLSTFVYAMELLEDEIEVESIPGITSFASITSRLRTPLLMGDETLKVIPIAKETDLVKEIESADNLVFMKVTRNLERLKEAFRETNNMENVVLISNCGKDSEKIFYDLEDITRDDISYFSTILLKKGGVRQWQKYFS</sequence>
<evidence type="ECO:0000256" key="2">
    <source>
        <dbReference type="ARBA" id="ARBA00005879"/>
    </source>
</evidence>
<proteinExistence type="inferred from homology"/>
<dbReference type="Pfam" id="PF00590">
    <property type="entry name" value="TP_methylase"/>
    <property type="match status" value="1"/>
</dbReference>
<evidence type="ECO:0000256" key="7">
    <source>
        <dbReference type="PIRNR" id="PIRNR036427"/>
    </source>
</evidence>
<evidence type="ECO:0000313" key="9">
    <source>
        <dbReference type="EMBL" id="REI41824.1"/>
    </source>
</evidence>
<dbReference type="NCBIfam" id="TIGR01467">
    <property type="entry name" value="cobI_cbiL"/>
    <property type="match status" value="1"/>
</dbReference>
<keyword evidence="3" id="KW-0169">Cobalamin biosynthesis</keyword>
<evidence type="ECO:0000259" key="8">
    <source>
        <dbReference type="Pfam" id="PF00590"/>
    </source>
</evidence>
<dbReference type="CDD" id="cd11645">
    <property type="entry name" value="Precorrin_2_C20_MT"/>
    <property type="match status" value="1"/>
</dbReference>
<dbReference type="InterPro" id="IPR035996">
    <property type="entry name" value="4pyrrol_Methylase_sf"/>
</dbReference>
<evidence type="ECO:0000256" key="1">
    <source>
        <dbReference type="ARBA" id="ARBA00004953"/>
    </source>
</evidence>
<dbReference type="Gene3D" id="3.40.1010.10">
    <property type="entry name" value="Cobalt-precorrin-4 Transmethylase, Domain 1"/>
    <property type="match status" value="1"/>
</dbReference>
<dbReference type="InterPro" id="IPR014776">
    <property type="entry name" value="4pyrrole_Mease_sub2"/>
</dbReference>
<name>A0ABX9KJ89_9FUSO</name>